<dbReference type="AlphaFoldDB" id="A0A5B8MWN0"/>
<feature type="domain" description="Myb-like" evidence="7">
    <location>
        <begin position="64"/>
        <end position="110"/>
    </location>
</feature>
<dbReference type="CDD" id="cd00167">
    <property type="entry name" value="SANT"/>
    <property type="match status" value="1"/>
</dbReference>
<feature type="compositionally biased region" description="Polar residues" evidence="6">
    <location>
        <begin position="364"/>
        <end position="380"/>
    </location>
</feature>
<sequence>MQQQVHRPGAAAGQAAHNNNNNNSSSSEAKAEKKGETNPATTQPPQQQQQQQPKTRKPYVITKQRERWTPEEHKRFLEALQIFGRQWRKIEEYIGTKTAVQIRSHAQKFFTKIERENKLSDGKGSGIGQIYIPPPRPKRKPSHPYPKKAKVPSCGQGGKDTSSNKKAKTTATATARAETGEANKATATTNNQEVLGDSTGKGATTTTTTAASAPALKRQNSCLSLQAAAAASAPPTGLPPTASLVGPLPVKMLDNLPYLTWLSSLSGVNKVPQLGVSQGNVVMPTPHKILPGVVPLTGAGFKTGELVHMHKLLVNAAEQSSSREEKEQALAAARIIEEQIREANDLGAGVQDNNNGRGGKMVASPSSLSLAHNQSAFVSTQQAAEGQHQQVQANVKAKPRDLSGGSDKSGESQSRTSPMVAGGSNSSGSQGSDGSGSADNLRKMAPKSPSPQEGPMKKGISPPLTSERNGNSNGSSGNDSNEQQQNNGTSNNQAQSQLLPAQDQPQQLQNNSPPTTKSGFKPYKK</sequence>
<dbReference type="SMART" id="SM00717">
    <property type="entry name" value="SANT"/>
    <property type="match status" value="1"/>
</dbReference>
<evidence type="ECO:0000259" key="8">
    <source>
        <dbReference type="PROSITE" id="PS51293"/>
    </source>
</evidence>
<evidence type="ECO:0000313" key="11">
    <source>
        <dbReference type="Proteomes" id="UP000316726"/>
    </source>
</evidence>
<feature type="compositionally biased region" description="Low complexity" evidence="6">
    <location>
        <begin position="43"/>
        <end position="53"/>
    </location>
</feature>
<keyword evidence="4" id="KW-0804">Transcription</keyword>
<feature type="compositionally biased region" description="Low complexity" evidence="6">
    <location>
        <begin position="9"/>
        <end position="28"/>
    </location>
</feature>
<feature type="compositionally biased region" description="Low complexity" evidence="6">
    <location>
        <begin position="469"/>
        <end position="514"/>
    </location>
</feature>
<dbReference type="GO" id="GO:0010468">
    <property type="term" value="P:regulation of gene expression"/>
    <property type="evidence" value="ECO:0007669"/>
    <property type="project" value="UniProtKB-ARBA"/>
</dbReference>
<evidence type="ECO:0000256" key="3">
    <source>
        <dbReference type="ARBA" id="ARBA00023125"/>
    </source>
</evidence>
<evidence type="ECO:0000259" key="9">
    <source>
        <dbReference type="PROSITE" id="PS51294"/>
    </source>
</evidence>
<accession>A0A5B8MWN0</accession>
<feature type="region of interest" description="Disordered" evidence="6">
    <location>
        <begin position="1"/>
        <end position="71"/>
    </location>
</feature>
<protein>
    <submittedName>
        <fullName evidence="10">Putative Myb transcription factor</fullName>
    </submittedName>
</protein>
<evidence type="ECO:0000256" key="5">
    <source>
        <dbReference type="ARBA" id="ARBA00023242"/>
    </source>
</evidence>
<evidence type="ECO:0000313" key="10">
    <source>
        <dbReference type="EMBL" id="QDZ24969.1"/>
    </source>
</evidence>
<feature type="compositionally biased region" description="Low complexity" evidence="6">
    <location>
        <begin position="422"/>
        <end position="437"/>
    </location>
</feature>
<dbReference type="PANTHER" id="PTHR12802:SF155">
    <property type="entry name" value="DEUBIQUITINASE MYSM1"/>
    <property type="match status" value="1"/>
</dbReference>
<dbReference type="PANTHER" id="PTHR12802">
    <property type="entry name" value="SWI/SNF COMPLEX-RELATED"/>
    <property type="match status" value="1"/>
</dbReference>
<proteinExistence type="predicted"/>
<dbReference type="STRING" id="1764295.A0A5B8MWN0"/>
<keyword evidence="2" id="KW-0805">Transcription regulation</keyword>
<evidence type="ECO:0000256" key="1">
    <source>
        <dbReference type="ARBA" id="ARBA00004123"/>
    </source>
</evidence>
<feature type="domain" description="HTH myb-type" evidence="9">
    <location>
        <begin position="62"/>
        <end position="114"/>
    </location>
</feature>
<dbReference type="Pfam" id="PF00249">
    <property type="entry name" value="Myb_DNA-binding"/>
    <property type="match status" value="1"/>
</dbReference>
<dbReference type="InterPro" id="IPR017884">
    <property type="entry name" value="SANT_dom"/>
</dbReference>
<dbReference type="PROSITE" id="PS50090">
    <property type="entry name" value="MYB_LIKE"/>
    <property type="match status" value="1"/>
</dbReference>
<dbReference type="EMBL" id="CP031048">
    <property type="protein sequence ID" value="QDZ24969.1"/>
    <property type="molecule type" value="Genomic_DNA"/>
</dbReference>
<dbReference type="SUPFAM" id="SSF46689">
    <property type="entry name" value="Homeodomain-like"/>
    <property type="match status" value="1"/>
</dbReference>
<dbReference type="InterPro" id="IPR001005">
    <property type="entry name" value="SANT/Myb"/>
</dbReference>
<feature type="compositionally biased region" description="Low complexity" evidence="6">
    <location>
        <begin position="381"/>
        <end position="393"/>
    </location>
</feature>
<keyword evidence="5" id="KW-0539">Nucleus</keyword>
<feature type="domain" description="SANT" evidence="8">
    <location>
        <begin position="63"/>
        <end position="114"/>
    </location>
</feature>
<gene>
    <name evidence="10" type="ORF">A3770_15p74870</name>
</gene>
<dbReference type="NCBIfam" id="TIGR01557">
    <property type="entry name" value="myb_SHAQKYF"/>
    <property type="match status" value="1"/>
</dbReference>
<keyword evidence="3" id="KW-0238">DNA-binding</keyword>
<feature type="compositionally biased region" description="Low complexity" evidence="6">
    <location>
        <begin position="203"/>
        <end position="212"/>
    </location>
</feature>
<dbReference type="InterPro" id="IPR009057">
    <property type="entry name" value="Homeodomain-like_sf"/>
</dbReference>
<evidence type="ECO:0000259" key="7">
    <source>
        <dbReference type="PROSITE" id="PS50090"/>
    </source>
</evidence>
<dbReference type="Proteomes" id="UP000316726">
    <property type="component" value="Chromosome 15"/>
</dbReference>
<dbReference type="FunFam" id="1.10.10.60:FF:000023">
    <property type="entry name" value="protein REVEILLE 6 isoform X1"/>
    <property type="match status" value="1"/>
</dbReference>
<dbReference type="PROSITE" id="PS51293">
    <property type="entry name" value="SANT"/>
    <property type="match status" value="1"/>
</dbReference>
<evidence type="ECO:0000256" key="6">
    <source>
        <dbReference type="SAM" id="MobiDB-lite"/>
    </source>
</evidence>
<feature type="region of interest" description="Disordered" evidence="6">
    <location>
        <begin position="117"/>
        <end position="212"/>
    </location>
</feature>
<dbReference type="GO" id="GO:0005634">
    <property type="term" value="C:nucleus"/>
    <property type="evidence" value="ECO:0007669"/>
    <property type="project" value="UniProtKB-SubCell"/>
</dbReference>
<dbReference type="GO" id="GO:0003677">
    <property type="term" value="F:DNA binding"/>
    <property type="evidence" value="ECO:0007669"/>
    <property type="project" value="UniProtKB-KW"/>
</dbReference>
<dbReference type="OrthoDB" id="118550at2759"/>
<evidence type="ECO:0000256" key="2">
    <source>
        <dbReference type="ARBA" id="ARBA00023015"/>
    </source>
</evidence>
<feature type="compositionally biased region" description="Basic residues" evidence="6">
    <location>
        <begin position="136"/>
        <end position="150"/>
    </location>
</feature>
<comment type="subcellular location">
    <subcellularLocation>
        <location evidence="1">Nucleus</location>
    </subcellularLocation>
</comment>
<organism evidence="10 11">
    <name type="scientific">Chloropicon primus</name>
    <dbReference type="NCBI Taxonomy" id="1764295"/>
    <lineage>
        <taxon>Eukaryota</taxon>
        <taxon>Viridiplantae</taxon>
        <taxon>Chlorophyta</taxon>
        <taxon>Chloropicophyceae</taxon>
        <taxon>Chloropicales</taxon>
        <taxon>Chloropicaceae</taxon>
        <taxon>Chloropicon</taxon>
    </lineage>
</organism>
<reference evidence="10 11" key="1">
    <citation type="submission" date="2018-07" db="EMBL/GenBank/DDBJ databases">
        <title>The complete nuclear genome of the prasinophyte Chloropicon primus (CCMP1205).</title>
        <authorList>
            <person name="Pombert J.-F."/>
            <person name="Otis C."/>
            <person name="Turmel M."/>
            <person name="Lemieux C."/>
        </authorList>
    </citation>
    <scope>NUCLEOTIDE SEQUENCE [LARGE SCALE GENOMIC DNA]</scope>
    <source>
        <strain evidence="10 11">CCMP1205</strain>
    </source>
</reference>
<name>A0A5B8MWN0_9CHLO</name>
<feature type="region of interest" description="Disordered" evidence="6">
    <location>
        <begin position="346"/>
        <end position="525"/>
    </location>
</feature>
<keyword evidence="11" id="KW-1185">Reference proteome</keyword>
<dbReference type="InterPro" id="IPR006447">
    <property type="entry name" value="Myb_dom_plants"/>
</dbReference>
<dbReference type="InterPro" id="IPR017930">
    <property type="entry name" value="Myb_dom"/>
</dbReference>
<dbReference type="Gene3D" id="1.10.10.60">
    <property type="entry name" value="Homeodomain-like"/>
    <property type="match status" value="1"/>
</dbReference>
<dbReference type="PROSITE" id="PS51294">
    <property type="entry name" value="HTH_MYB"/>
    <property type="match status" value="1"/>
</dbReference>
<evidence type="ECO:0000256" key="4">
    <source>
        <dbReference type="ARBA" id="ARBA00023163"/>
    </source>
</evidence>